<keyword evidence="4" id="KW-0325">Glycoprotein</keyword>
<evidence type="ECO:0000313" key="8">
    <source>
        <dbReference type="Proteomes" id="UP000316639"/>
    </source>
</evidence>
<dbReference type="AlphaFoldDB" id="A0A563EU37"/>
<evidence type="ECO:0000313" key="7">
    <source>
        <dbReference type="EMBL" id="TWP51237.1"/>
    </source>
</evidence>
<keyword evidence="8" id="KW-1185">Reference proteome</keyword>
<keyword evidence="3" id="KW-0378">Hydrolase</keyword>
<dbReference type="GO" id="GO:0004601">
    <property type="term" value="F:peroxidase activity"/>
    <property type="evidence" value="ECO:0007669"/>
    <property type="project" value="UniProtKB-KW"/>
</dbReference>
<keyword evidence="5" id="KW-0732">Signal</keyword>
<keyword evidence="7" id="KW-0575">Peroxidase</keyword>
<dbReference type="InterPro" id="IPR019791">
    <property type="entry name" value="Haem_peroxidase_animal"/>
</dbReference>
<feature type="domain" description="Chitin-binding type-3" evidence="6">
    <location>
        <begin position="644"/>
        <end position="690"/>
    </location>
</feature>
<comment type="subcellular location">
    <subcellularLocation>
        <location evidence="1">Secreted</location>
    </subcellularLocation>
</comment>
<dbReference type="Pfam" id="PF02839">
    <property type="entry name" value="CBM_5_12"/>
    <property type="match status" value="1"/>
</dbReference>
<dbReference type="InterPro" id="IPR003610">
    <property type="entry name" value="CBM5/12"/>
</dbReference>
<feature type="chain" id="PRO_5022155359" evidence="5">
    <location>
        <begin position="28"/>
        <end position="691"/>
    </location>
</feature>
<dbReference type="PANTHER" id="PTHR11475:SF4">
    <property type="entry name" value="CHORION PEROXIDASE"/>
    <property type="match status" value="1"/>
</dbReference>
<keyword evidence="2" id="KW-0964">Secreted</keyword>
<dbReference type="GO" id="GO:0005576">
    <property type="term" value="C:extracellular region"/>
    <property type="evidence" value="ECO:0007669"/>
    <property type="project" value="UniProtKB-SubCell"/>
</dbReference>
<comment type="caution">
    <text evidence="7">The sequence shown here is derived from an EMBL/GenBank/DDBJ whole genome shotgun (WGS) entry which is preliminary data.</text>
</comment>
<dbReference type="Proteomes" id="UP000316639">
    <property type="component" value="Unassembled WGS sequence"/>
</dbReference>
<dbReference type="PROSITE" id="PS50292">
    <property type="entry name" value="PEROXIDASE_3"/>
    <property type="match status" value="1"/>
</dbReference>
<evidence type="ECO:0000256" key="3">
    <source>
        <dbReference type="ARBA" id="ARBA00022801"/>
    </source>
</evidence>
<dbReference type="GO" id="GO:0020037">
    <property type="term" value="F:heme binding"/>
    <property type="evidence" value="ECO:0007669"/>
    <property type="project" value="InterPro"/>
</dbReference>
<proteinExistence type="predicted"/>
<dbReference type="EMBL" id="VOBR01000009">
    <property type="protein sequence ID" value="TWP51237.1"/>
    <property type="molecule type" value="Genomic_DNA"/>
</dbReference>
<protein>
    <submittedName>
        <fullName evidence="7">Peroxidase</fullName>
    </submittedName>
</protein>
<dbReference type="Gene3D" id="1.10.640.10">
    <property type="entry name" value="Haem peroxidase domain superfamily, animal type"/>
    <property type="match status" value="1"/>
</dbReference>
<feature type="signal peptide" evidence="5">
    <location>
        <begin position="1"/>
        <end position="27"/>
    </location>
</feature>
<dbReference type="Pfam" id="PF03098">
    <property type="entry name" value="An_peroxidase"/>
    <property type="match status" value="2"/>
</dbReference>
<dbReference type="GO" id="GO:0030246">
    <property type="term" value="F:carbohydrate binding"/>
    <property type="evidence" value="ECO:0007669"/>
    <property type="project" value="InterPro"/>
</dbReference>
<dbReference type="CDD" id="cd12214">
    <property type="entry name" value="ChiA1_BD"/>
    <property type="match status" value="1"/>
</dbReference>
<evidence type="ECO:0000256" key="2">
    <source>
        <dbReference type="ARBA" id="ARBA00022525"/>
    </source>
</evidence>
<evidence type="ECO:0000256" key="4">
    <source>
        <dbReference type="ARBA" id="ARBA00023180"/>
    </source>
</evidence>
<sequence length="691" mass="75243">MRKGNRHVVVVTAAALALLGPGAPVFAEPAPLACADTLVRTLDGSCNNLLHPEWGKTNTPYLRVAPANYADGIARPASGPSSRFVSNRLFNDTSQNLFSERGVSQWGFVWGQFMDHTFGLRQEAGGENSPISFDARDPLEEFRNDLGSIGFMRTPAAPGTGTTTTREQLNTIDSYIDGSSVYGPDVTRLEWMREGPVDGTLANNGARLLLDKGLLPRRDSRGDAAKAPVMAIDGLLRSNPSKAMVAGDVRANENIALTATHTLFALEHNRIVNALPRSLSERDRFEIARRVVGAEQQFITYTEFLPSMGVALAPYRGYNANVNPSLSNEFAVVGYRAHSFIHGELEPIAPEGTYTEAQLAAFERQGIEVEHEDGEVVLVVPLNVAFFNPNLLGAIGLGPVLKGIGAEPEYKNDEQIDNQLRSVLFQIPVPGNPGCLDGPELPKCFRGVVDLGAIDIARGRDHGMPAYNDLRRAYGLAPKTSFHAITGESSSNFPNDPEINQRDPINDPDIIDFVKLRDGAGNVVPLDVPDAADGFGVTGTRRAGTAARLKAMYGDVNKLDAFVGMSAETHARGNELGELQKAIWKKQFENLRDGDRFFYLNDPALAAIESRYGISYRNTLGDVINMNTDADVSDDVFAAEIPVLPAWANATAYAVNDVTVYNHRTYVCRQAHRSQLDWTPVVTPALWRLVT</sequence>
<dbReference type="PRINTS" id="PR00457">
    <property type="entry name" value="ANPEROXIDASE"/>
</dbReference>
<dbReference type="Gene3D" id="2.10.10.20">
    <property type="entry name" value="Carbohydrate-binding module superfamily 5/12"/>
    <property type="match status" value="1"/>
</dbReference>
<organism evidence="7 8">
    <name type="scientific">Lentzea tibetensis</name>
    <dbReference type="NCBI Taxonomy" id="2591470"/>
    <lineage>
        <taxon>Bacteria</taxon>
        <taxon>Bacillati</taxon>
        <taxon>Actinomycetota</taxon>
        <taxon>Actinomycetes</taxon>
        <taxon>Pseudonocardiales</taxon>
        <taxon>Pseudonocardiaceae</taxon>
        <taxon>Lentzea</taxon>
    </lineage>
</organism>
<dbReference type="InterPro" id="IPR036573">
    <property type="entry name" value="CBM_sf_5/12"/>
</dbReference>
<dbReference type="PANTHER" id="PTHR11475">
    <property type="entry name" value="OXIDASE/PEROXIDASE"/>
    <property type="match status" value="1"/>
</dbReference>
<dbReference type="SUPFAM" id="SSF48113">
    <property type="entry name" value="Heme-dependent peroxidases"/>
    <property type="match status" value="1"/>
</dbReference>
<evidence type="ECO:0000259" key="6">
    <source>
        <dbReference type="SMART" id="SM00495"/>
    </source>
</evidence>
<dbReference type="GO" id="GO:0006979">
    <property type="term" value="P:response to oxidative stress"/>
    <property type="evidence" value="ECO:0007669"/>
    <property type="project" value="InterPro"/>
</dbReference>
<dbReference type="SUPFAM" id="SSF51055">
    <property type="entry name" value="Carbohydrate binding domain"/>
    <property type="match status" value="1"/>
</dbReference>
<reference evidence="7 8" key="1">
    <citation type="submission" date="2019-07" db="EMBL/GenBank/DDBJ databases">
        <title>Lentzea xizangensis sp. nov., isolated from Qinghai-Tibetan Plateau Soils.</title>
        <authorList>
            <person name="Huang J."/>
        </authorList>
    </citation>
    <scope>NUCLEOTIDE SEQUENCE [LARGE SCALE GENOMIC DNA]</scope>
    <source>
        <strain evidence="7 8">FXJ1.1311</strain>
    </source>
</reference>
<evidence type="ECO:0000256" key="5">
    <source>
        <dbReference type="SAM" id="SignalP"/>
    </source>
</evidence>
<name>A0A563EU37_9PSEU</name>
<evidence type="ECO:0000256" key="1">
    <source>
        <dbReference type="ARBA" id="ARBA00004613"/>
    </source>
</evidence>
<dbReference type="InterPro" id="IPR010255">
    <property type="entry name" value="Haem_peroxidase_sf"/>
</dbReference>
<dbReference type="OrthoDB" id="9765610at2"/>
<keyword evidence="7" id="KW-0560">Oxidoreductase</keyword>
<accession>A0A563EU37</accession>
<dbReference type="GO" id="GO:0004553">
    <property type="term" value="F:hydrolase activity, hydrolyzing O-glycosyl compounds"/>
    <property type="evidence" value="ECO:0007669"/>
    <property type="project" value="InterPro"/>
</dbReference>
<dbReference type="RefSeq" id="WP_146352900.1">
    <property type="nucleotide sequence ID" value="NZ_VOBR01000009.1"/>
</dbReference>
<dbReference type="InterPro" id="IPR037120">
    <property type="entry name" value="Haem_peroxidase_sf_animal"/>
</dbReference>
<dbReference type="GO" id="GO:0005975">
    <property type="term" value="P:carbohydrate metabolic process"/>
    <property type="evidence" value="ECO:0007669"/>
    <property type="project" value="InterPro"/>
</dbReference>
<dbReference type="SMART" id="SM00495">
    <property type="entry name" value="ChtBD3"/>
    <property type="match status" value="1"/>
</dbReference>
<gene>
    <name evidence="7" type="ORF">FKR81_16615</name>
</gene>